<dbReference type="EMBL" id="OB662356">
    <property type="protein sequence ID" value="CAD7229919.1"/>
    <property type="molecule type" value="Genomic_DNA"/>
</dbReference>
<protein>
    <submittedName>
        <fullName evidence="1">Uncharacterized protein</fullName>
    </submittedName>
</protein>
<dbReference type="AlphaFoldDB" id="A0A7R8WIW2"/>
<sequence>MTFLLSSSHWARPPFLLWCSCQLQFHDFLSSDSGKPLSLSQNGSLVLQFTFYWLETTTESGPIFLQISDPVTGYHGLVRENETVVEITPRIQAGGRPVCDFQIKTGRSYNDVPFLDSIFSPNSTAPHSRKRGGASGPSPKYSQEVVDKAWQYLVAPHQWEYGEDS</sequence>
<reference evidence="1" key="1">
    <citation type="submission" date="2020-11" db="EMBL/GenBank/DDBJ databases">
        <authorList>
            <person name="Tran Van P."/>
        </authorList>
    </citation>
    <scope>NUCLEOTIDE SEQUENCE</scope>
</reference>
<proteinExistence type="predicted"/>
<organism evidence="1">
    <name type="scientific">Cyprideis torosa</name>
    <dbReference type="NCBI Taxonomy" id="163714"/>
    <lineage>
        <taxon>Eukaryota</taxon>
        <taxon>Metazoa</taxon>
        <taxon>Ecdysozoa</taxon>
        <taxon>Arthropoda</taxon>
        <taxon>Crustacea</taxon>
        <taxon>Oligostraca</taxon>
        <taxon>Ostracoda</taxon>
        <taxon>Podocopa</taxon>
        <taxon>Podocopida</taxon>
        <taxon>Cytherocopina</taxon>
        <taxon>Cytheroidea</taxon>
        <taxon>Cytherideidae</taxon>
        <taxon>Cyprideis</taxon>
    </lineage>
</organism>
<dbReference type="OrthoDB" id="10012272at2759"/>
<accession>A0A7R8WIW2</accession>
<name>A0A7R8WIW2_9CRUS</name>
<evidence type="ECO:0000313" key="1">
    <source>
        <dbReference type="EMBL" id="CAD7229919.1"/>
    </source>
</evidence>
<gene>
    <name evidence="1" type="ORF">CTOB1V02_LOCUS7784</name>
</gene>